<dbReference type="InterPro" id="IPR036291">
    <property type="entry name" value="NAD(P)-bd_dom_sf"/>
</dbReference>
<dbReference type="ExpressionAtlas" id="A0A2K3D6E2">
    <property type="expression patterns" value="differential"/>
</dbReference>
<dbReference type="AlphaFoldDB" id="A0A2K3D6E2"/>
<evidence type="ECO:0000256" key="1">
    <source>
        <dbReference type="ARBA" id="ARBA00023002"/>
    </source>
</evidence>
<dbReference type="PANTHER" id="PTHR10366:SF852">
    <property type="entry name" value="CINNAMOYL-COA REDUCTASE CAD2"/>
    <property type="match status" value="1"/>
</dbReference>
<dbReference type="PANTHER" id="PTHR10366">
    <property type="entry name" value="NAD DEPENDENT EPIMERASE/DEHYDRATASE"/>
    <property type="match status" value="1"/>
</dbReference>
<dbReference type="GO" id="GO:0016616">
    <property type="term" value="F:oxidoreductase activity, acting on the CH-OH group of donors, NAD or NADP as acceptor"/>
    <property type="evidence" value="ECO:0000318"/>
    <property type="project" value="GO_Central"/>
</dbReference>
<dbReference type="RefSeq" id="XP_001693980.2">
    <property type="nucleotide sequence ID" value="XM_001693928.2"/>
</dbReference>
<dbReference type="GO" id="GO:0006694">
    <property type="term" value="P:steroid biosynthetic process"/>
    <property type="evidence" value="ECO:0007669"/>
    <property type="project" value="InterPro"/>
</dbReference>
<dbReference type="InParanoid" id="A0A2K3D6E2"/>
<dbReference type="PaxDb" id="3055-EDP02916"/>
<dbReference type="EMBL" id="CM008973">
    <property type="protein sequence ID" value="PNW76100.1"/>
    <property type="molecule type" value="Genomic_DNA"/>
</dbReference>
<accession>A0A2K3D6E2</accession>
<evidence type="ECO:0000313" key="4">
    <source>
        <dbReference type="EMBL" id="PNW76100.1"/>
    </source>
</evidence>
<dbReference type="Gene3D" id="3.40.50.720">
    <property type="entry name" value="NAD(P)-binding Rossmann-like Domain"/>
    <property type="match status" value="1"/>
</dbReference>
<dbReference type="KEGG" id="cre:CHLRE_12g547800v5"/>
<dbReference type="SUPFAM" id="SSF51735">
    <property type="entry name" value="NAD(P)-binding Rossmann-fold domains"/>
    <property type="match status" value="1"/>
</dbReference>
<sequence>MALPGAKENLKLFKADLMDPGSFDGAVKGCSIVIHTAAPVLVEQGNLKENMIEPMVKGVDNVLGSVERCTTVRRVVMTSSIAAVGYSVKPVLTEDDWEAEGSDTQLEYAYGKRLSEQRAWELAGKQTRWSLVTVLPSIIFGPVPLTLRSAPSTKFMQQLLTQCWPLVGNLSWPTVDVRDVAAVHTLAAFTPRAHGRYMCSSRNGSMYGATYAIKARFEGFWPASLVAPQWLVLALVPPRQRPYIKSMWGKCPQYDSRRALSDLGLSGWVPLEDSLEDMTLDLAAKGLVKEPPGRVVGDGGVAAAR</sequence>
<proteinExistence type="inferred from homology"/>
<dbReference type="GeneID" id="5719613"/>
<dbReference type="Pfam" id="PF01073">
    <property type="entry name" value="3Beta_HSD"/>
    <property type="match status" value="1"/>
</dbReference>
<dbReference type="Gramene" id="PNW76100">
    <property type="protein sequence ID" value="PNW76100"/>
    <property type="gene ID" value="CHLRE_12g547800v5"/>
</dbReference>
<comment type="similarity">
    <text evidence="2">Belongs to the 3-beta-HSD family.</text>
</comment>
<feature type="domain" description="3-beta hydroxysteroid dehydrogenase/isomerase" evidence="3">
    <location>
        <begin position="12"/>
        <end position="188"/>
    </location>
</feature>
<keyword evidence="1 2" id="KW-0560">Oxidoreductase</keyword>
<keyword evidence="5" id="KW-1185">Reference proteome</keyword>
<protein>
    <recommendedName>
        <fullName evidence="3">3-beta hydroxysteroid dehydrogenase/isomerase domain-containing protein</fullName>
    </recommendedName>
</protein>
<name>A0A2K3D6E2_CHLRE</name>
<dbReference type="STRING" id="3055.A0A2K3D6E2"/>
<dbReference type="OrthoDB" id="2735536at2759"/>
<organism evidence="4 5">
    <name type="scientific">Chlamydomonas reinhardtii</name>
    <name type="common">Chlamydomonas smithii</name>
    <dbReference type="NCBI Taxonomy" id="3055"/>
    <lineage>
        <taxon>Eukaryota</taxon>
        <taxon>Viridiplantae</taxon>
        <taxon>Chlorophyta</taxon>
        <taxon>core chlorophytes</taxon>
        <taxon>Chlorophyceae</taxon>
        <taxon>CS clade</taxon>
        <taxon>Chlamydomonadales</taxon>
        <taxon>Chlamydomonadaceae</taxon>
        <taxon>Chlamydomonas</taxon>
    </lineage>
</organism>
<evidence type="ECO:0000259" key="3">
    <source>
        <dbReference type="Pfam" id="PF01073"/>
    </source>
</evidence>
<dbReference type="Proteomes" id="UP000006906">
    <property type="component" value="Chromosome 12"/>
</dbReference>
<gene>
    <name evidence="4" type="ORF">CHLRE_12g547800v5</name>
</gene>
<reference evidence="4 5" key="1">
    <citation type="journal article" date="2007" name="Science">
        <title>The Chlamydomonas genome reveals the evolution of key animal and plant functions.</title>
        <authorList>
            <person name="Merchant S.S."/>
            <person name="Prochnik S.E."/>
            <person name="Vallon O."/>
            <person name="Harris E.H."/>
            <person name="Karpowicz S.J."/>
            <person name="Witman G.B."/>
            <person name="Terry A."/>
            <person name="Salamov A."/>
            <person name="Fritz-Laylin L.K."/>
            <person name="Marechal-Drouard L."/>
            <person name="Marshall W.F."/>
            <person name="Qu L.H."/>
            <person name="Nelson D.R."/>
            <person name="Sanderfoot A.A."/>
            <person name="Spalding M.H."/>
            <person name="Kapitonov V.V."/>
            <person name="Ren Q."/>
            <person name="Ferris P."/>
            <person name="Lindquist E."/>
            <person name="Shapiro H."/>
            <person name="Lucas S.M."/>
            <person name="Grimwood J."/>
            <person name="Schmutz J."/>
            <person name="Cardol P."/>
            <person name="Cerutti H."/>
            <person name="Chanfreau G."/>
            <person name="Chen C.L."/>
            <person name="Cognat V."/>
            <person name="Croft M.T."/>
            <person name="Dent R."/>
            <person name="Dutcher S."/>
            <person name="Fernandez E."/>
            <person name="Fukuzawa H."/>
            <person name="Gonzalez-Ballester D."/>
            <person name="Gonzalez-Halphen D."/>
            <person name="Hallmann A."/>
            <person name="Hanikenne M."/>
            <person name="Hippler M."/>
            <person name="Inwood W."/>
            <person name="Jabbari K."/>
            <person name="Kalanon M."/>
            <person name="Kuras R."/>
            <person name="Lefebvre P.A."/>
            <person name="Lemaire S.D."/>
            <person name="Lobanov A.V."/>
            <person name="Lohr M."/>
            <person name="Manuell A."/>
            <person name="Meier I."/>
            <person name="Mets L."/>
            <person name="Mittag M."/>
            <person name="Mittelmeier T."/>
            <person name="Moroney J.V."/>
            <person name="Moseley J."/>
            <person name="Napoli C."/>
            <person name="Nedelcu A.M."/>
            <person name="Niyogi K."/>
            <person name="Novoselov S.V."/>
            <person name="Paulsen I.T."/>
            <person name="Pazour G."/>
            <person name="Purton S."/>
            <person name="Ral J.P."/>
            <person name="Riano-Pachon D.M."/>
            <person name="Riekhof W."/>
            <person name="Rymarquis L."/>
            <person name="Schroda M."/>
            <person name="Stern D."/>
            <person name="Umen J."/>
            <person name="Willows R."/>
            <person name="Wilson N."/>
            <person name="Zimmer S.L."/>
            <person name="Allmer J."/>
            <person name="Balk J."/>
            <person name="Bisova K."/>
            <person name="Chen C.J."/>
            <person name="Elias M."/>
            <person name="Gendler K."/>
            <person name="Hauser C."/>
            <person name="Lamb M.R."/>
            <person name="Ledford H."/>
            <person name="Long J.C."/>
            <person name="Minagawa J."/>
            <person name="Page M.D."/>
            <person name="Pan J."/>
            <person name="Pootakham W."/>
            <person name="Roje S."/>
            <person name="Rose A."/>
            <person name="Stahlberg E."/>
            <person name="Terauchi A.M."/>
            <person name="Yang P."/>
            <person name="Ball S."/>
            <person name="Bowler C."/>
            <person name="Dieckmann C.L."/>
            <person name="Gladyshev V.N."/>
            <person name="Green P."/>
            <person name="Jorgensen R."/>
            <person name="Mayfield S."/>
            <person name="Mueller-Roeber B."/>
            <person name="Rajamani S."/>
            <person name="Sayre R.T."/>
            <person name="Brokstein P."/>
            <person name="Dubchak I."/>
            <person name="Goodstein D."/>
            <person name="Hornick L."/>
            <person name="Huang Y.W."/>
            <person name="Jhaveri J."/>
            <person name="Luo Y."/>
            <person name="Martinez D."/>
            <person name="Ngau W.C."/>
            <person name="Otillar B."/>
            <person name="Poliakov A."/>
            <person name="Porter A."/>
            <person name="Szajkowski L."/>
            <person name="Werner G."/>
            <person name="Zhou K."/>
            <person name="Grigoriev I.V."/>
            <person name="Rokhsar D.S."/>
            <person name="Grossman A.R."/>
        </authorList>
    </citation>
    <scope>NUCLEOTIDE SEQUENCE [LARGE SCALE GENOMIC DNA]</scope>
    <source>
        <strain evidence="5">CC-503</strain>
    </source>
</reference>
<evidence type="ECO:0000313" key="5">
    <source>
        <dbReference type="Proteomes" id="UP000006906"/>
    </source>
</evidence>
<dbReference type="InterPro" id="IPR050425">
    <property type="entry name" value="NAD(P)_dehydrat-like"/>
</dbReference>
<dbReference type="InterPro" id="IPR002225">
    <property type="entry name" value="3Beta_OHSteriod_DH/Estase"/>
</dbReference>
<evidence type="ECO:0000256" key="2">
    <source>
        <dbReference type="RuleBase" id="RU004475"/>
    </source>
</evidence>